<dbReference type="PANTHER" id="PTHR12732:SF0">
    <property type="entry name" value="PCI DOMAIN-CONTAINING PROTEIN 2"/>
    <property type="match status" value="1"/>
</dbReference>
<dbReference type="SMART" id="SM00753">
    <property type="entry name" value="PAM"/>
    <property type="match status" value="1"/>
</dbReference>
<reference evidence="7" key="1">
    <citation type="submission" date="2016-11" db="UniProtKB">
        <authorList>
            <consortium name="WormBaseParasite"/>
        </authorList>
    </citation>
    <scope>IDENTIFICATION</scope>
</reference>
<evidence type="ECO:0000256" key="1">
    <source>
        <dbReference type="ARBA" id="ARBA00025771"/>
    </source>
</evidence>
<feature type="domain" description="PCI" evidence="3">
    <location>
        <begin position="218"/>
        <end position="398"/>
    </location>
</feature>
<dbReference type="PANTHER" id="PTHR12732">
    <property type="entry name" value="UNCHARACTERIZED PROTEASOME COMPONENT REGION PCI-CONTAINING"/>
    <property type="match status" value="1"/>
</dbReference>
<evidence type="ECO:0000313" key="4">
    <source>
        <dbReference type="EMBL" id="CAD5234637.1"/>
    </source>
</evidence>
<dbReference type="eggNOG" id="KOG2688">
    <property type="taxonomic scope" value="Eukaryota"/>
</dbReference>
<evidence type="ECO:0000259" key="3">
    <source>
        <dbReference type="PROSITE" id="PS50250"/>
    </source>
</evidence>
<organism evidence="5 7">
    <name type="scientific">Bursaphelenchus xylophilus</name>
    <name type="common">Pinewood nematode worm</name>
    <name type="synonym">Aphelenchoides xylophilus</name>
    <dbReference type="NCBI Taxonomy" id="6326"/>
    <lineage>
        <taxon>Eukaryota</taxon>
        <taxon>Metazoa</taxon>
        <taxon>Ecdysozoa</taxon>
        <taxon>Nematoda</taxon>
        <taxon>Chromadorea</taxon>
        <taxon>Rhabditida</taxon>
        <taxon>Tylenchina</taxon>
        <taxon>Tylenchomorpha</taxon>
        <taxon>Aphelenchoidea</taxon>
        <taxon>Aphelenchoididae</taxon>
        <taxon>Bursaphelenchus</taxon>
    </lineage>
</organism>
<reference evidence="4" key="2">
    <citation type="submission" date="2020-09" db="EMBL/GenBank/DDBJ databases">
        <authorList>
            <person name="Kikuchi T."/>
        </authorList>
    </citation>
    <scope>NUCLEOTIDE SEQUENCE</scope>
    <source>
        <strain evidence="4">Ka4C1</strain>
    </source>
</reference>
<evidence type="ECO:0000313" key="6">
    <source>
        <dbReference type="Proteomes" id="UP000659654"/>
    </source>
</evidence>
<dbReference type="GO" id="GO:0070390">
    <property type="term" value="C:transcription export complex 2"/>
    <property type="evidence" value="ECO:0007669"/>
    <property type="project" value="TreeGrafter"/>
</dbReference>
<name>A0A1I7SD77_BURXY</name>
<sequence length="404" mass="46865">MSSGSFYEYYDQILDLIACRDWNESEKVAELFSCDGPHVSNHNLYVLNLEDEYPDRKVEDEVFDDLVALHLRVLYYLSKNEYHDAFNAQKALLQYFHKEILSEEKDANWFIPILFALCKDLRVIASMADKAREIIDEDEKSFYEEAANPIMECYRVCVADGRNAFEISKKVAILNLTNQLFRIYYRINRLPLLKPLVRAIDVSKDSELYSLFSKADKVIYNYYVGRKAIFDNNLELAEESLSYAFKNCPQNCSSNKKLILLYLIPVKMFLGVVPTQQLLETYDLSCFKQLVDAVKDGNLKLFETSLKSQETFFIDSGIFLMLEKLKLTTFLNLIRTISNVLDTHQVRLDAIRAALTGLEYEMDNEEISCILANVIMQKKIKGYISYNHQTVVLSKKDAFPNPRK</sequence>
<dbReference type="Gene3D" id="1.10.10.10">
    <property type="entry name" value="Winged helix-like DNA-binding domain superfamily/Winged helix DNA-binding domain"/>
    <property type="match status" value="1"/>
</dbReference>
<dbReference type="WBParaSite" id="BXY_1098200.1">
    <property type="protein sequence ID" value="BXY_1098200.1"/>
    <property type="gene ID" value="BXY_1098200"/>
</dbReference>
<accession>A0A1I7SD77</accession>
<dbReference type="EMBL" id="CAJFCV020000006">
    <property type="protein sequence ID" value="CAG9130529.1"/>
    <property type="molecule type" value="Genomic_DNA"/>
</dbReference>
<dbReference type="GO" id="GO:0003723">
    <property type="term" value="F:RNA binding"/>
    <property type="evidence" value="ECO:0007669"/>
    <property type="project" value="InterPro"/>
</dbReference>
<evidence type="ECO:0000313" key="5">
    <source>
        <dbReference type="Proteomes" id="UP000095284"/>
    </source>
</evidence>
<dbReference type="InterPro" id="IPR036388">
    <property type="entry name" value="WH-like_DNA-bd_sf"/>
</dbReference>
<gene>
    <name evidence="4" type="ORF">BXYJ_LOCUS14728</name>
</gene>
<keyword evidence="6" id="KW-1185">Reference proteome</keyword>
<dbReference type="Pfam" id="PF01399">
    <property type="entry name" value="PCI"/>
    <property type="match status" value="1"/>
</dbReference>
<dbReference type="EMBL" id="CAJFDI010000006">
    <property type="protein sequence ID" value="CAD5234637.1"/>
    <property type="molecule type" value="Genomic_DNA"/>
</dbReference>
<dbReference type="GO" id="GO:0016973">
    <property type="term" value="P:poly(A)+ mRNA export from nucleus"/>
    <property type="evidence" value="ECO:0007669"/>
    <property type="project" value="TreeGrafter"/>
</dbReference>
<proteinExistence type="inferred from homology"/>
<dbReference type="SMR" id="A0A1I7SD77"/>
<comment type="similarity">
    <text evidence="1">Belongs to the CSN12 family.</text>
</comment>
<dbReference type="OrthoDB" id="10252687at2759"/>
<dbReference type="GO" id="GO:0000973">
    <property type="term" value="P:post-transcriptional tethering of RNA polymerase II gene DNA at nuclear periphery"/>
    <property type="evidence" value="ECO:0007669"/>
    <property type="project" value="TreeGrafter"/>
</dbReference>
<evidence type="ECO:0000313" key="7">
    <source>
        <dbReference type="WBParaSite" id="BXY_1098200.1"/>
    </source>
</evidence>
<dbReference type="Proteomes" id="UP000095284">
    <property type="component" value="Unplaced"/>
</dbReference>
<dbReference type="Proteomes" id="UP000582659">
    <property type="component" value="Unassembled WGS sequence"/>
</dbReference>
<protein>
    <recommendedName>
        <fullName evidence="2">CSN12-like protein</fullName>
    </recommendedName>
</protein>
<dbReference type="Proteomes" id="UP000659654">
    <property type="component" value="Unassembled WGS sequence"/>
</dbReference>
<dbReference type="GO" id="GO:0006368">
    <property type="term" value="P:transcription elongation by RNA polymerase II"/>
    <property type="evidence" value="ECO:0007669"/>
    <property type="project" value="TreeGrafter"/>
</dbReference>
<dbReference type="GO" id="GO:0003690">
    <property type="term" value="F:double-stranded DNA binding"/>
    <property type="evidence" value="ECO:0007669"/>
    <property type="project" value="InterPro"/>
</dbReference>
<dbReference type="PROSITE" id="PS50250">
    <property type="entry name" value="PCI"/>
    <property type="match status" value="1"/>
</dbReference>
<evidence type="ECO:0000256" key="2">
    <source>
        <dbReference type="ARBA" id="ARBA00033214"/>
    </source>
</evidence>
<dbReference type="AlphaFoldDB" id="A0A1I7SD77"/>
<dbReference type="InterPro" id="IPR045114">
    <property type="entry name" value="Csn12-like"/>
</dbReference>
<dbReference type="InterPro" id="IPR000717">
    <property type="entry name" value="PCI_dom"/>
</dbReference>